<dbReference type="InterPro" id="IPR008523">
    <property type="entry name" value="DUF805"/>
</dbReference>
<reference evidence="3 4" key="1">
    <citation type="submission" date="2023-07" db="EMBL/GenBank/DDBJ databases">
        <title>Sorghum-associated microbial communities from plants grown in Nebraska, USA.</title>
        <authorList>
            <person name="Schachtman D."/>
        </authorList>
    </citation>
    <scope>NUCLEOTIDE SEQUENCE [LARGE SCALE GENOMIC DNA]</scope>
    <source>
        <strain evidence="3 4">DS1307</strain>
    </source>
</reference>
<feature type="transmembrane region" description="Helical" evidence="2">
    <location>
        <begin position="64"/>
        <end position="85"/>
    </location>
</feature>
<proteinExistence type="predicted"/>
<evidence type="ECO:0000313" key="3">
    <source>
        <dbReference type="EMBL" id="MDP9840472.1"/>
    </source>
</evidence>
<gene>
    <name evidence="3" type="ORF">J2T09_005259</name>
</gene>
<feature type="transmembrane region" description="Helical" evidence="2">
    <location>
        <begin position="153"/>
        <end position="172"/>
    </location>
</feature>
<dbReference type="Pfam" id="PF05656">
    <property type="entry name" value="DUF805"/>
    <property type="match status" value="1"/>
</dbReference>
<dbReference type="Proteomes" id="UP001241472">
    <property type="component" value="Unassembled WGS sequence"/>
</dbReference>
<evidence type="ECO:0000256" key="1">
    <source>
        <dbReference type="SAM" id="MobiDB-lite"/>
    </source>
</evidence>
<feature type="region of interest" description="Disordered" evidence="1">
    <location>
        <begin position="208"/>
        <end position="242"/>
    </location>
</feature>
<keyword evidence="2" id="KW-1133">Transmembrane helix</keyword>
<name>A0ABT9Q1B7_9HYPH</name>
<protein>
    <submittedName>
        <fullName evidence="3">Uncharacterized membrane protein YhaH (DUF805 family)</fullName>
    </submittedName>
</protein>
<sequence length="242" mass="26335">MRLPAARPSPLRNRRTKSALLKIEEIRFNNRNGLYDVICLNSLEGLRMIDSLFMFGGRLNRLQYFFAGMLISLIAGAILGVAFFSMAAADAGIGGFAILVFFGLPFLWMSISMQAVRIRDIGLNPLPVIGGLMAFYTVAHLAGMAAAGVEMKLVFSGLNLVVQLLHCLFLLFMPGDSFSRNAPPPSFDNMPGGDRYGRTAWDDSAIPSTSAQAHYASPQPAPVRATRQPQSHAKPAFGRRGL</sequence>
<dbReference type="RefSeq" id="WP_306839977.1">
    <property type="nucleotide sequence ID" value="NZ_JAUSRF010000027.1"/>
</dbReference>
<comment type="caution">
    <text evidence="3">The sequence shown here is derived from an EMBL/GenBank/DDBJ whole genome shotgun (WGS) entry which is preliminary data.</text>
</comment>
<feature type="transmembrane region" description="Helical" evidence="2">
    <location>
        <begin position="123"/>
        <end position="147"/>
    </location>
</feature>
<accession>A0ABT9Q1B7</accession>
<dbReference type="EMBL" id="JAUSRF010000027">
    <property type="protein sequence ID" value="MDP9840472.1"/>
    <property type="molecule type" value="Genomic_DNA"/>
</dbReference>
<keyword evidence="2" id="KW-0472">Membrane</keyword>
<feature type="transmembrane region" description="Helical" evidence="2">
    <location>
        <begin position="91"/>
        <end position="111"/>
    </location>
</feature>
<evidence type="ECO:0000256" key="2">
    <source>
        <dbReference type="SAM" id="Phobius"/>
    </source>
</evidence>
<keyword evidence="2" id="KW-0812">Transmembrane</keyword>
<keyword evidence="4" id="KW-1185">Reference proteome</keyword>
<organism evidence="3 4">
    <name type="scientific">Neorhizobium huautlense</name>
    <dbReference type="NCBI Taxonomy" id="67774"/>
    <lineage>
        <taxon>Bacteria</taxon>
        <taxon>Pseudomonadati</taxon>
        <taxon>Pseudomonadota</taxon>
        <taxon>Alphaproteobacteria</taxon>
        <taxon>Hyphomicrobiales</taxon>
        <taxon>Rhizobiaceae</taxon>
        <taxon>Rhizobium/Agrobacterium group</taxon>
        <taxon>Neorhizobium</taxon>
    </lineage>
</organism>
<evidence type="ECO:0000313" key="4">
    <source>
        <dbReference type="Proteomes" id="UP001241472"/>
    </source>
</evidence>